<dbReference type="Proteomes" id="UP000013827">
    <property type="component" value="Unassembled WGS sequence"/>
</dbReference>
<evidence type="ECO:0000313" key="2">
    <source>
        <dbReference type="Proteomes" id="UP000013827"/>
    </source>
</evidence>
<dbReference type="RefSeq" id="XP_005787411.1">
    <property type="nucleotide sequence ID" value="XM_005787354.1"/>
</dbReference>
<dbReference type="EnsemblProtists" id="EOD34982">
    <property type="protein sequence ID" value="EOD34982"/>
    <property type="gene ID" value="EMIHUDRAFT_363229"/>
</dbReference>
<name>A0A0D3KGU7_EMIH1</name>
<dbReference type="KEGG" id="ehx:EMIHUDRAFT_363229"/>
<dbReference type="GeneID" id="17262597"/>
<dbReference type="AlphaFoldDB" id="A0A0D3KGU7"/>
<proteinExistence type="predicted"/>
<reference evidence="1" key="2">
    <citation type="submission" date="2024-10" db="UniProtKB">
        <authorList>
            <consortium name="EnsemblProtists"/>
        </authorList>
    </citation>
    <scope>IDENTIFICATION</scope>
</reference>
<dbReference type="EnsemblProtists" id="EOD30671">
    <property type="protein sequence ID" value="EOD30671"/>
    <property type="gene ID" value="EMIHUDRAFT_373560"/>
</dbReference>
<dbReference type="RefSeq" id="XP_005768879.1">
    <property type="nucleotide sequence ID" value="XM_005768822.1"/>
</dbReference>
<keyword evidence="2" id="KW-1185">Reference proteome</keyword>
<reference evidence="2" key="1">
    <citation type="journal article" date="2013" name="Nature">
        <title>Pan genome of the phytoplankton Emiliania underpins its global distribution.</title>
        <authorList>
            <person name="Read B.A."/>
            <person name="Kegel J."/>
            <person name="Klute M.J."/>
            <person name="Kuo A."/>
            <person name="Lefebvre S.C."/>
            <person name="Maumus F."/>
            <person name="Mayer C."/>
            <person name="Miller J."/>
            <person name="Monier A."/>
            <person name="Salamov A."/>
            <person name="Young J."/>
            <person name="Aguilar M."/>
            <person name="Claverie J.M."/>
            <person name="Frickenhaus S."/>
            <person name="Gonzalez K."/>
            <person name="Herman E.K."/>
            <person name="Lin Y.C."/>
            <person name="Napier J."/>
            <person name="Ogata H."/>
            <person name="Sarno A.F."/>
            <person name="Shmutz J."/>
            <person name="Schroeder D."/>
            <person name="de Vargas C."/>
            <person name="Verret F."/>
            <person name="von Dassow P."/>
            <person name="Valentin K."/>
            <person name="Van de Peer Y."/>
            <person name="Wheeler G."/>
            <person name="Dacks J.B."/>
            <person name="Delwiche C.F."/>
            <person name="Dyhrman S.T."/>
            <person name="Glockner G."/>
            <person name="John U."/>
            <person name="Richards T."/>
            <person name="Worden A.Z."/>
            <person name="Zhang X."/>
            <person name="Grigoriev I.V."/>
            <person name="Allen A.E."/>
            <person name="Bidle K."/>
            <person name="Borodovsky M."/>
            <person name="Bowler C."/>
            <person name="Brownlee C."/>
            <person name="Cock J.M."/>
            <person name="Elias M."/>
            <person name="Gladyshev V.N."/>
            <person name="Groth M."/>
            <person name="Guda C."/>
            <person name="Hadaegh A."/>
            <person name="Iglesias-Rodriguez M.D."/>
            <person name="Jenkins J."/>
            <person name="Jones B.M."/>
            <person name="Lawson T."/>
            <person name="Leese F."/>
            <person name="Lindquist E."/>
            <person name="Lobanov A."/>
            <person name="Lomsadze A."/>
            <person name="Malik S.B."/>
            <person name="Marsh M.E."/>
            <person name="Mackinder L."/>
            <person name="Mock T."/>
            <person name="Mueller-Roeber B."/>
            <person name="Pagarete A."/>
            <person name="Parker M."/>
            <person name="Probert I."/>
            <person name="Quesneville H."/>
            <person name="Raines C."/>
            <person name="Rensing S.A."/>
            <person name="Riano-Pachon D.M."/>
            <person name="Richier S."/>
            <person name="Rokitta S."/>
            <person name="Shiraiwa Y."/>
            <person name="Soanes D.M."/>
            <person name="van der Giezen M."/>
            <person name="Wahlund T.M."/>
            <person name="Williams B."/>
            <person name="Wilson W."/>
            <person name="Wolfe G."/>
            <person name="Wurch L.L."/>
        </authorList>
    </citation>
    <scope>NUCLEOTIDE SEQUENCE</scope>
</reference>
<dbReference type="PaxDb" id="2903-EOD16450"/>
<dbReference type="GeneID" id="17275946"/>
<accession>A0A0D3KGU7</accession>
<dbReference type="KEGG" id="ehx:EMIHUDRAFT_370380"/>
<dbReference type="RefSeq" id="XP_005783100.1">
    <property type="nucleotide sequence ID" value="XM_005783043.1"/>
</dbReference>
<dbReference type="EnsemblProtists" id="EOD16450">
    <property type="protein sequence ID" value="EOD16450"/>
    <property type="gene ID" value="EMIHUDRAFT_370380"/>
</dbReference>
<evidence type="ECO:0000313" key="1">
    <source>
        <dbReference type="EnsemblProtists" id="EOD34982"/>
    </source>
</evidence>
<dbReference type="HOGENOM" id="CLU_2949006_0_0_1"/>
<dbReference type="KEGG" id="ehx:EMIHUDRAFT_373560"/>
<sequence length="60" mass="6054">RPAPTSFASVGCWLLSSPVTHRAVTGRFAACETLASPPPLATSAFPCAATRGTLAPCPLA</sequence>
<dbReference type="GeneID" id="17280252"/>
<protein>
    <submittedName>
        <fullName evidence="1">Uncharacterized protein</fullName>
    </submittedName>
</protein>
<organism evidence="1 2">
    <name type="scientific">Emiliania huxleyi (strain CCMP1516)</name>
    <dbReference type="NCBI Taxonomy" id="280463"/>
    <lineage>
        <taxon>Eukaryota</taxon>
        <taxon>Haptista</taxon>
        <taxon>Haptophyta</taxon>
        <taxon>Prymnesiophyceae</taxon>
        <taxon>Isochrysidales</taxon>
        <taxon>Noelaerhabdaceae</taxon>
        <taxon>Emiliania</taxon>
    </lineage>
</organism>